<dbReference type="Gene3D" id="1.10.230.10">
    <property type="entry name" value="Cytochrome P450-Terp, domain 2"/>
    <property type="match status" value="1"/>
</dbReference>
<keyword evidence="5" id="KW-1185">Reference proteome</keyword>
<evidence type="ECO:0000256" key="1">
    <source>
        <dbReference type="ARBA" id="ARBA00010566"/>
    </source>
</evidence>
<dbReference type="PRINTS" id="PR00143">
    <property type="entry name" value="CITRTSNTHASE"/>
</dbReference>
<evidence type="ECO:0000313" key="5">
    <source>
        <dbReference type="Proteomes" id="UP000244855"/>
    </source>
</evidence>
<dbReference type="InterPro" id="IPR002020">
    <property type="entry name" value="Citrate_synthase"/>
</dbReference>
<dbReference type="EMBL" id="KZ805341">
    <property type="protein sequence ID" value="PVI02562.1"/>
    <property type="molecule type" value="Genomic_DNA"/>
</dbReference>
<dbReference type="GO" id="GO:0006099">
    <property type="term" value="P:tricarboxylic acid cycle"/>
    <property type="evidence" value="ECO:0007669"/>
    <property type="project" value="TreeGrafter"/>
</dbReference>
<comment type="similarity">
    <text evidence="1 3">Belongs to the citrate synthase family.</text>
</comment>
<dbReference type="STRING" id="97972.A0A2V1DXA1"/>
<dbReference type="GO" id="GO:0005759">
    <property type="term" value="C:mitochondrial matrix"/>
    <property type="evidence" value="ECO:0007669"/>
    <property type="project" value="TreeGrafter"/>
</dbReference>
<dbReference type="PANTHER" id="PTHR11739:SF4">
    <property type="entry name" value="CITRATE SYNTHASE, PEROXISOMAL"/>
    <property type="match status" value="1"/>
</dbReference>
<evidence type="ECO:0000256" key="3">
    <source>
        <dbReference type="RuleBase" id="RU000441"/>
    </source>
</evidence>
<sequence length="460" mass="51700">MESAFIMFLNSFLSLFHVIFHNLFQLPSLNKLWILDWRTFRWYKIPIDQGAIRATEFRRISPLSIAANYKDHIAKGLTVLDPGFRNTAVIESRITHVDGDRGALQFRQYPIGHLFAHHDYEDVTHLLVWGEIPTPDQKLKFRGQIAKRMIPHQSVINAIQAFDPDAPAFLIVAAGLSAWAASQPLTIPSNVGNTIYEKSSNAVDDGIYRSLAAFTTVVALTYCRQQGRPIHQNVDASLSSIENMVLMMGRVDENGRPDTRVVRAFNKLWILFADHEMTNSTSAFLNAASTLGDPISALVASVASGNGPLHGGAIDIAYKRFKQMHNKEGVRLHLADVRDKKCRLMGVGHRVYRTVDPRIQYIKAIMADLEVNTECNPLLEVALEIDRVVATDPYFTQRRLCINADLYGSFVYAALGFDPRIFTPFAMTARCAGALAHWRESLDQSPCLWRPKQVFTGKVM</sequence>
<dbReference type="InterPro" id="IPR019810">
    <property type="entry name" value="Citrate_synthase_AS"/>
</dbReference>
<evidence type="ECO:0000256" key="2">
    <source>
        <dbReference type="ARBA" id="ARBA00022679"/>
    </source>
</evidence>
<dbReference type="AlphaFoldDB" id="A0A2V1DXA1"/>
<protein>
    <recommendedName>
        <fullName evidence="3">Citrate synthase</fullName>
    </recommendedName>
</protein>
<dbReference type="InterPro" id="IPR036969">
    <property type="entry name" value="Citrate_synthase_sf"/>
</dbReference>
<dbReference type="Pfam" id="PF00285">
    <property type="entry name" value="Citrate_synt"/>
    <property type="match status" value="1"/>
</dbReference>
<dbReference type="GO" id="GO:0005975">
    <property type="term" value="P:carbohydrate metabolic process"/>
    <property type="evidence" value="ECO:0007669"/>
    <property type="project" value="TreeGrafter"/>
</dbReference>
<accession>A0A2V1DXA1</accession>
<dbReference type="PROSITE" id="PS00480">
    <property type="entry name" value="CITRATE_SYNTHASE"/>
    <property type="match status" value="1"/>
</dbReference>
<organism evidence="4 5">
    <name type="scientific">Periconia macrospinosa</name>
    <dbReference type="NCBI Taxonomy" id="97972"/>
    <lineage>
        <taxon>Eukaryota</taxon>
        <taxon>Fungi</taxon>
        <taxon>Dikarya</taxon>
        <taxon>Ascomycota</taxon>
        <taxon>Pezizomycotina</taxon>
        <taxon>Dothideomycetes</taxon>
        <taxon>Pleosporomycetidae</taxon>
        <taxon>Pleosporales</taxon>
        <taxon>Massarineae</taxon>
        <taxon>Periconiaceae</taxon>
        <taxon>Periconia</taxon>
    </lineage>
</organism>
<proteinExistence type="inferred from homology"/>
<dbReference type="GO" id="GO:0046912">
    <property type="term" value="F:acyltransferase activity, acyl groups converted into alkyl on transfer"/>
    <property type="evidence" value="ECO:0007669"/>
    <property type="project" value="InterPro"/>
</dbReference>
<evidence type="ECO:0000313" key="4">
    <source>
        <dbReference type="EMBL" id="PVI02562.1"/>
    </source>
</evidence>
<name>A0A2V1DXA1_9PLEO</name>
<dbReference type="InterPro" id="IPR016143">
    <property type="entry name" value="Citrate_synth-like_sm_a-sub"/>
</dbReference>
<dbReference type="OrthoDB" id="435022at2759"/>
<keyword evidence="2 3" id="KW-0808">Transferase</keyword>
<dbReference type="Gene3D" id="1.10.580.10">
    <property type="entry name" value="Citrate Synthase, domain 1"/>
    <property type="match status" value="1"/>
</dbReference>
<gene>
    <name evidence="4" type="ORF">DM02DRAFT_298522</name>
</gene>
<dbReference type="PANTHER" id="PTHR11739">
    <property type="entry name" value="CITRATE SYNTHASE"/>
    <property type="match status" value="1"/>
</dbReference>
<dbReference type="InterPro" id="IPR016142">
    <property type="entry name" value="Citrate_synth-like_lrg_a-sub"/>
</dbReference>
<dbReference type="SUPFAM" id="SSF48256">
    <property type="entry name" value="Citrate synthase"/>
    <property type="match status" value="1"/>
</dbReference>
<reference evidence="4 5" key="1">
    <citation type="journal article" date="2018" name="Sci. Rep.">
        <title>Comparative genomics provides insights into the lifestyle and reveals functional heterogeneity of dark septate endophytic fungi.</title>
        <authorList>
            <person name="Knapp D.G."/>
            <person name="Nemeth J.B."/>
            <person name="Barry K."/>
            <person name="Hainaut M."/>
            <person name="Henrissat B."/>
            <person name="Johnson J."/>
            <person name="Kuo A."/>
            <person name="Lim J.H.P."/>
            <person name="Lipzen A."/>
            <person name="Nolan M."/>
            <person name="Ohm R.A."/>
            <person name="Tamas L."/>
            <person name="Grigoriev I.V."/>
            <person name="Spatafora J.W."/>
            <person name="Nagy L.G."/>
            <person name="Kovacs G.M."/>
        </authorList>
    </citation>
    <scope>NUCLEOTIDE SEQUENCE [LARGE SCALE GENOMIC DNA]</scope>
    <source>
        <strain evidence="4 5">DSE2036</strain>
    </source>
</reference>
<dbReference type="Proteomes" id="UP000244855">
    <property type="component" value="Unassembled WGS sequence"/>
</dbReference>